<proteinExistence type="predicted"/>
<evidence type="ECO:0000313" key="1">
    <source>
        <dbReference type="EMBL" id="GJH21751.1"/>
    </source>
</evidence>
<dbReference type="Proteomes" id="UP001055013">
    <property type="component" value="Unassembled WGS sequence"/>
</dbReference>
<protein>
    <submittedName>
        <fullName evidence="1">Uncharacterized protein</fullName>
    </submittedName>
</protein>
<keyword evidence="2" id="KW-1185">Reference proteome</keyword>
<name>A0ACB5R3I6_9BURK</name>
<organism evidence="1 2">
    <name type="scientific">Caballeronia novacaledonica</name>
    <dbReference type="NCBI Taxonomy" id="1544861"/>
    <lineage>
        <taxon>Bacteria</taxon>
        <taxon>Pseudomonadati</taxon>
        <taxon>Pseudomonadota</taxon>
        <taxon>Betaproteobacteria</taxon>
        <taxon>Burkholderiales</taxon>
        <taxon>Burkholderiaceae</taxon>
        <taxon>Caballeronia</taxon>
    </lineage>
</organism>
<reference evidence="1" key="1">
    <citation type="submission" date="2021-09" db="EMBL/GenBank/DDBJ databases">
        <title>Isolation and characterization of 3-chlorobenzoate degrading bacteria from soils in Shizuoka.</title>
        <authorList>
            <person name="Ifat A."/>
            <person name="Ogawa N."/>
            <person name="Kimbara K."/>
            <person name="Moriuchi R."/>
            <person name="Dohra H."/>
            <person name="Shintani M."/>
        </authorList>
    </citation>
    <scope>NUCLEOTIDE SEQUENCE</scope>
    <source>
        <strain evidence="1">19CS2-2</strain>
    </source>
</reference>
<sequence>MFDDQMMLCIDDGLDVVADGAGSLTTAGHGAGIRVGKRQLNWISSGARKAPEGGRSKREFAAYSTAPRKEWPADYLQSRLIVDHAVPIEVLRKILFQKETRDFYSCSGNVRDFVRSNVKHAVLTAAENQLLDASGLKSAMPLGTNWLGVNPYARYRDLIEGTEVI</sequence>
<accession>A0ACB5R3I6</accession>
<evidence type="ECO:0000313" key="2">
    <source>
        <dbReference type="Proteomes" id="UP001055013"/>
    </source>
</evidence>
<gene>
    <name evidence="1" type="ORF">CBA19CS22_34435</name>
</gene>
<comment type="caution">
    <text evidence="1">The sequence shown here is derived from an EMBL/GenBank/DDBJ whole genome shotgun (WGS) entry which is preliminary data.</text>
</comment>
<dbReference type="EMBL" id="BPUR01000031">
    <property type="protein sequence ID" value="GJH21751.1"/>
    <property type="molecule type" value="Genomic_DNA"/>
</dbReference>